<sequence length="1274" mass="144770">MGKLIRLELFSRPPDAPHQPLLTPPDFKSYKGHHTLLFGDAYFTSIIGPNGSGKSNSMDAISFVLGIKSSHLRSSHLRELIYRGRVIRQSIADGDGATEGQEEPADTQQSTQSSDPKSAWVMAVYEDDAGDLQKWKRTITNQGTSEYRINDRVVNAQQYNESLETENILIKARNFLVFQGDVEAIAIQKPHDLTKLIEQVSGSLEYKAEYDRLKSEQEEVNDQQSLQVNRRRGINAEIRQYKEQKDEADKFMRKTEERDEAIVTHVMWKLYHLQQELEDSSAQIQKHQNDLKEFQRGIEKFNRAFEVAKKEYTDAGREVSKAEKAIQAKEREIQDQENKLIPVDEQINSSTKGLTKYANRIQTIQKERQAQADQINKLQKDLESVERAQSQWQDQWDQTASRQGGQLTDADLREYTRLREEVSKRASADQSRVTALRSERGPQEATYLNLKNTIESIEFKLQSLEADRARIDERKSNLSEQADQLQTDIDEKRRQLTTLSSERLQAARSRTELDEKLAEVARKLLEADDGRRASEKEVRIRETIATLKRTYTGVRGRLHELCKPKQKKYGEAVSTVLGRHFDSVVVDTEATAKQCIDYLREQRAGQATFIPLDTIQVKAISSNMKSLDPGVRLAIDTIDFDSALSRAVSYACGNAIVCDTLDIAKRMVYNKGVDAKAVTLEGTVIHKGGLITGGRGKEQNTRRWDEAEVERLNRLKDKVMADFAALPQERAQVAEEQALQSDLSGLEGQLRYIKDEIEALNRNIDSKQSEINSIRRQLQQDRPRLQQEKVKLDDLDSDINEHSDTVRTVEDEVFANFCQRLGFDDIRDYEARQGSLQQEAATKKLEFITQKGRIEGQLTFERSRLQQTDDRIQALQDKLARDRQTIDDLNEQKRGLQDDLEAMKEENDELNATLEEQREKHQALAAKLNKAKQELQTRSKNREGTLKEISILEADMKRKAASRYTQLRRCKMENIQIPLMEGSATLDRLPINDLPTTTSDDPDSMDVDDQADDDEDPTSSALSAHQISNYGIEPDFDTLDEDLKADNSPEAEKSLQENIENLNAQLAKMQPNAHAATRLAASESRLADTDTEYKTIHTRYTTITRDFTKVREKRNTLFQKAFNHISQQISPIYSTLTSSPEFPGGGRAYLTCDEDEPYLAGINYHTMPPAKRFRDMEHLSGGEKTMAALALLFAIHSYQPSPFFVLDEVDAALDNANVARLVRYVKGHAGPGMQFIVISLKTGFFQGGEALVGVYRDQGGNTSRALTLDLRKYA</sequence>
<evidence type="ECO:0000313" key="1">
    <source>
        <dbReference type="EMBL" id="KAJ9664391.1"/>
    </source>
</evidence>
<evidence type="ECO:0000313" key="2">
    <source>
        <dbReference type="Proteomes" id="UP001172386"/>
    </source>
</evidence>
<organism evidence="1 2">
    <name type="scientific">Neophaeococcomyces mojaviensis</name>
    <dbReference type="NCBI Taxonomy" id="3383035"/>
    <lineage>
        <taxon>Eukaryota</taxon>
        <taxon>Fungi</taxon>
        <taxon>Dikarya</taxon>
        <taxon>Ascomycota</taxon>
        <taxon>Pezizomycotina</taxon>
        <taxon>Eurotiomycetes</taxon>
        <taxon>Chaetothyriomycetidae</taxon>
        <taxon>Chaetothyriales</taxon>
        <taxon>Chaetothyriales incertae sedis</taxon>
        <taxon>Neophaeococcomyces</taxon>
    </lineage>
</organism>
<keyword evidence="2" id="KW-1185">Reference proteome</keyword>
<dbReference type="EMBL" id="JAPDRQ010000003">
    <property type="protein sequence ID" value="KAJ9664391.1"/>
    <property type="molecule type" value="Genomic_DNA"/>
</dbReference>
<gene>
    <name evidence="1" type="primary">SMC1</name>
    <name evidence="1" type="ORF">H2198_000320</name>
</gene>
<comment type="caution">
    <text evidence="1">The sequence shown here is derived from an EMBL/GenBank/DDBJ whole genome shotgun (WGS) entry which is preliminary data.</text>
</comment>
<name>A0ACC3AKC8_9EURO</name>
<protein>
    <submittedName>
        <fullName evidence="1">Structural maintenance of chromosomes protein 1</fullName>
    </submittedName>
</protein>
<accession>A0ACC3AKC8</accession>
<reference evidence="1" key="1">
    <citation type="submission" date="2022-10" db="EMBL/GenBank/DDBJ databases">
        <title>Culturing micro-colonial fungi from biological soil crusts in the Mojave desert and describing Neophaeococcomyces mojavensis, and introducing the new genera and species Taxawa tesnikishii.</title>
        <authorList>
            <person name="Kurbessoian T."/>
            <person name="Stajich J.E."/>
        </authorList>
    </citation>
    <scope>NUCLEOTIDE SEQUENCE</scope>
    <source>
        <strain evidence="1">JES_112</strain>
    </source>
</reference>
<dbReference type="Proteomes" id="UP001172386">
    <property type="component" value="Unassembled WGS sequence"/>
</dbReference>
<proteinExistence type="predicted"/>